<reference evidence="2 3" key="1">
    <citation type="submission" date="2016-02" db="EMBL/GenBank/DDBJ databases">
        <title>Genome analysis of coral dinoflagellate symbionts highlights evolutionary adaptations to a symbiotic lifestyle.</title>
        <authorList>
            <person name="Aranda M."/>
            <person name="Li Y."/>
            <person name="Liew Y.J."/>
            <person name="Baumgarten S."/>
            <person name="Simakov O."/>
            <person name="Wilson M."/>
            <person name="Piel J."/>
            <person name="Ashoor H."/>
            <person name="Bougouffa S."/>
            <person name="Bajic V.B."/>
            <person name="Ryu T."/>
            <person name="Ravasi T."/>
            <person name="Bayer T."/>
            <person name="Micklem G."/>
            <person name="Kim H."/>
            <person name="Bhak J."/>
            <person name="Lajeunesse T.C."/>
            <person name="Voolstra C.R."/>
        </authorList>
    </citation>
    <scope>NUCLEOTIDE SEQUENCE [LARGE SCALE GENOMIC DNA]</scope>
    <source>
        <strain evidence="2 3">CCMP2467</strain>
    </source>
</reference>
<feature type="region of interest" description="Disordered" evidence="1">
    <location>
        <begin position="393"/>
        <end position="436"/>
    </location>
</feature>
<evidence type="ECO:0000313" key="3">
    <source>
        <dbReference type="Proteomes" id="UP000186817"/>
    </source>
</evidence>
<feature type="region of interest" description="Disordered" evidence="1">
    <location>
        <begin position="710"/>
        <end position="824"/>
    </location>
</feature>
<feature type="compositionally biased region" description="Low complexity" evidence="1">
    <location>
        <begin position="448"/>
        <end position="465"/>
    </location>
</feature>
<feature type="compositionally biased region" description="Polar residues" evidence="1">
    <location>
        <begin position="717"/>
        <end position="734"/>
    </location>
</feature>
<dbReference type="Proteomes" id="UP000186817">
    <property type="component" value="Unassembled WGS sequence"/>
</dbReference>
<organism evidence="2 3">
    <name type="scientific">Symbiodinium microadriaticum</name>
    <name type="common">Dinoflagellate</name>
    <name type="synonym">Zooxanthella microadriatica</name>
    <dbReference type="NCBI Taxonomy" id="2951"/>
    <lineage>
        <taxon>Eukaryota</taxon>
        <taxon>Sar</taxon>
        <taxon>Alveolata</taxon>
        <taxon>Dinophyceae</taxon>
        <taxon>Suessiales</taxon>
        <taxon>Symbiodiniaceae</taxon>
        <taxon>Symbiodinium</taxon>
    </lineage>
</organism>
<proteinExistence type="predicted"/>
<dbReference type="EMBL" id="LSRX01000564">
    <property type="protein sequence ID" value="OLP93943.1"/>
    <property type="molecule type" value="Genomic_DNA"/>
</dbReference>
<feature type="compositionally biased region" description="Low complexity" evidence="1">
    <location>
        <begin position="735"/>
        <end position="746"/>
    </location>
</feature>
<accession>A0A1Q9DFI6</accession>
<feature type="region of interest" description="Disordered" evidence="1">
    <location>
        <begin position="448"/>
        <end position="489"/>
    </location>
</feature>
<evidence type="ECO:0000313" key="2">
    <source>
        <dbReference type="EMBL" id="OLP93943.1"/>
    </source>
</evidence>
<comment type="caution">
    <text evidence="2">The sequence shown here is derived from an EMBL/GenBank/DDBJ whole genome shotgun (WGS) entry which is preliminary data.</text>
</comment>
<dbReference type="AlphaFoldDB" id="A0A1Q9DFI6"/>
<protein>
    <submittedName>
        <fullName evidence="2">Uncharacterized protein</fullName>
    </submittedName>
</protein>
<feature type="compositionally biased region" description="Basic and acidic residues" evidence="1">
    <location>
        <begin position="811"/>
        <end position="820"/>
    </location>
</feature>
<feature type="compositionally biased region" description="Low complexity" evidence="1">
    <location>
        <begin position="755"/>
        <end position="766"/>
    </location>
</feature>
<name>A0A1Q9DFI6_SYMMI</name>
<gene>
    <name evidence="2" type="ORF">AK812_SmicGene24101</name>
</gene>
<dbReference type="OrthoDB" id="437759at2759"/>
<feature type="region of interest" description="Disordered" evidence="1">
    <location>
        <begin position="287"/>
        <end position="348"/>
    </location>
</feature>
<feature type="compositionally biased region" description="Basic and acidic residues" evidence="1">
    <location>
        <begin position="780"/>
        <end position="796"/>
    </location>
</feature>
<evidence type="ECO:0000256" key="1">
    <source>
        <dbReference type="SAM" id="MobiDB-lite"/>
    </source>
</evidence>
<sequence>MLLEEGNVAATQRLVQHGRDFKLELYWTRSVIGVRQKLGTQIWSMRFKNMKVGVLVANEVVNLCDRGISIHGEDMTNAISNYRVELEVHAWHEAAGEVSLVIGRRWVLCVAILLLVYNMDLDKTWAYYFGELFAGAANVTAAVKLRGIPAFKMVYKEKIFMAMHGGTSAKSTCLWTYPVGFGNALADIVRTMHEGTDDFQRAYKKKRAEAGAPQFLAMALPDKVKQEGSHHWVDAELLKTFSPRLCSQEMQLDFVVPPADEVRRQQAAQQLQDAKNLFSAGRRMVGVVVPPPRPRAAQQSPHLPAPSTPEKEKAKSAGQASMQKPGDGQRVQASPGPHTSPPLKKTRLGGVEGTVHRHASGAEVLVTNDGRVRMMPKPKEVVCMEQARPAEAAQAGVAPKPTVPGPSPGVAQTMPERGPGVATPQQTGPGPMPEQAVPQQMGLGRMPQQTVPQQTGPGPMPQQTGAVPQQFGPGPARAVPQPQMGTGLPEQMGPGPVLRPVQMPASRWALEWHRWLMSPGLAQMAQQHMGPGLVQMPQQMGPGVAMPQHTGPGVAQMLPQHMGPGVPHIVQMPAQMIPGSPLRPYVGGGSPGTSPTPMMGTAALQGAVPPLPRGGAVFAGPLPMPMRCSQVLTPPATLPVQTSPPMPTLVQQPQGMMPPSTSAAGEAAGAAIDMAFASLQVLTGDAGLSPALTEKFTQLIEECARHRAAADAEGQLRAQQNQSASEQPGGPSTEQAAQQNKSASAQPRPSTEPPQQGQVAEAQQSQEAEDHGRNQAATAKMDEKAGQSAQPRREGEGEVQSITTTSPSPSPEKEANDTSHRNGGTAVNAASLEKINSQTHPEVSARFAFGIVVSYVSRKKRSIIRKALVKNECSDAQLMFMMYGIEIGTAEIAALSAFFLMGL</sequence>
<keyword evidence="3" id="KW-1185">Reference proteome</keyword>
<dbReference type="OMA" id="ELEVHAW"/>